<proteinExistence type="predicted"/>
<organism evidence="1 2">
    <name type="scientific">Linderina macrospora</name>
    <dbReference type="NCBI Taxonomy" id="4868"/>
    <lineage>
        <taxon>Eukaryota</taxon>
        <taxon>Fungi</taxon>
        <taxon>Fungi incertae sedis</taxon>
        <taxon>Zoopagomycota</taxon>
        <taxon>Kickxellomycotina</taxon>
        <taxon>Kickxellomycetes</taxon>
        <taxon>Kickxellales</taxon>
        <taxon>Kickxellaceae</taxon>
        <taxon>Linderina</taxon>
    </lineage>
</organism>
<reference evidence="1" key="1">
    <citation type="submission" date="2022-07" db="EMBL/GenBank/DDBJ databases">
        <title>Phylogenomic reconstructions and comparative analyses of Kickxellomycotina fungi.</title>
        <authorList>
            <person name="Reynolds N.K."/>
            <person name="Stajich J.E."/>
            <person name="Barry K."/>
            <person name="Grigoriev I.V."/>
            <person name="Crous P."/>
            <person name="Smith M.E."/>
        </authorList>
    </citation>
    <scope>NUCLEOTIDE SEQUENCE</scope>
    <source>
        <strain evidence="1">NRRL 5244</strain>
    </source>
</reference>
<dbReference type="EMBL" id="JANBPW010005471">
    <property type="protein sequence ID" value="KAJ1932549.1"/>
    <property type="molecule type" value="Genomic_DNA"/>
</dbReference>
<evidence type="ECO:0000313" key="2">
    <source>
        <dbReference type="Proteomes" id="UP001150603"/>
    </source>
</evidence>
<name>A0ACC1J024_9FUNG</name>
<comment type="caution">
    <text evidence="1">The sequence shown here is derived from an EMBL/GenBank/DDBJ whole genome shotgun (WGS) entry which is preliminary data.</text>
</comment>
<evidence type="ECO:0000313" key="1">
    <source>
        <dbReference type="EMBL" id="KAJ1932549.1"/>
    </source>
</evidence>
<dbReference type="Proteomes" id="UP001150603">
    <property type="component" value="Unassembled WGS sequence"/>
</dbReference>
<feature type="non-terminal residue" evidence="1">
    <location>
        <position position="201"/>
    </location>
</feature>
<accession>A0ACC1J024</accession>
<sequence>MSAFVEIVFDNSDNRFPTGKDETVVRRTIGLKKDDYSLDRKSSTRAEIASLLESAGFSRSNPYYIVPQGRVTSLTHAKDSERLALLKEVAGTRVYESRRESSLKIMDETERTRAKIAEDLGFIEERLGELDAEKEQLDKYRTLDRDRRSLEYAIYALEQEDVAEQLDEIDARREQLAGAVNVRQEECAELERRAAQTEPEI</sequence>
<protein>
    <submittedName>
        <fullName evidence="1">Structural maintenance of chromosomes protein 3</fullName>
    </submittedName>
</protein>
<keyword evidence="2" id="KW-1185">Reference proteome</keyword>
<gene>
    <name evidence="1" type="primary">SMC3_2</name>
    <name evidence="1" type="ORF">FBU59_006333</name>
</gene>